<dbReference type="Proteomes" id="UP000008311">
    <property type="component" value="Unassembled WGS sequence"/>
</dbReference>
<feature type="region of interest" description="Disordered" evidence="1">
    <location>
        <begin position="102"/>
        <end position="137"/>
    </location>
</feature>
<reference evidence="3" key="1">
    <citation type="journal article" date="2010" name="Nat. Biotechnol.">
        <title>Draft genome sequence of the oilseed species Ricinus communis.</title>
        <authorList>
            <person name="Chan A.P."/>
            <person name="Crabtree J."/>
            <person name="Zhao Q."/>
            <person name="Lorenzi H."/>
            <person name="Orvis J."/>
            <person name="Puiu D."/>
            <person name="Melake-Berhan A."/>
            <person name="Jones K.M."/>
            <person name="Redman J."/>
            <person name="Chen G."/>
            <person name="Cahoon E.B."/>
            <person name="Gedil M."/>
            <person name="Stanke M."/>
            <person name="Haas B.J."/>
            <person name="Wortman J.R."/>
            <person name="Fraser-Liggett C.M."/>
            <person name="Ravel J."/>
            <person name="Rabinowicz P.D."/>
        </authorList>
    </citation>
    <scope>NUCLEOTIDE SEQUENCE [LARGE SCALE GENOMIC DNA]</scope>
    <source>
        <strain evidence="3">cv. Hale</strain>
    </source>
</reference>
<gene>
    <name evidence="2" type="ORF">RCOM_1376290</name>
</gene>
<feature type="region of interest" description="Disordered" evidence="1">
    <location>
        <begin position="1"/>
        <end position="60"/>
    </location>
</feature>
<proteinExistence type="predicted"/>
<feature type="compositionally biased region" description="Basic and acidic residues" evidence="1">
    <location>
        <begin position="25"/>
        <end position="40"/>
    </location>
</feature>
<evidence type="ECO:0000313" key="3">
    <source>
        <dbReference type="Proteomes" id="UP000008311"/>
    </source>
</evidence>
<sequence length="221" mass="26086">MSLDKSDTGDSLEDDNFSFEDEEHSEDKRNLRWERQHEHEFDEYDNNDTTSKPPTKWKKSGIVTSWKKELPKKRVKRVVDKVAPQNLWQLMHMRLITSTSVVPKHKGRLGRPRKEGTAQANNTRTRLAARATQPKLRKPCRTVDPELANEYRERHRMLGSNKVNYIICGQLLEPHLVHSQLVGRHLMHNKHQELLIEPQVVHSRHQHQFHQPQHIGTKYKQ</sequence>
<dbReference type="InParanoid" id="B9SCQ4"/>
<evidence type="ECO:0000256" key="1">
    <source>
        <dbReference type="SAM" id="MobiDB-lite"/>
    </source>
</evidence>
<evidence type="ECO:0000313" key="2">
    <source>
        <dbReference type="EMBL" id="EEF38622.1"/>
    </source>
</evidence>
<feature type="compositionally biased region" description="Low complexity" evidence="1">
    <location>
        <begin position="117"/>
        <end position="133"/>
    </location>
</feature>
<accession>B9SCQ4</accession>
<keyword evidence="3" id="KW-1185">Reference proteome</keyword>
<feature type="compositionally biased region" description="Acidic residues" evidence="1">
    <location>
        <begin position="10"/>
        <end position="24"/>
    </location>
</feature>
<dbReference type="EMBL" id="EQ973923">
    <property type="protein sequence ID" value="EEF38622.1"/>
    <property type="molecule type" value="Genomic_DNA"/>
</dbReference>
<protein>
    <submittedName>
        <fullName evidence="2">Uncharacterized protein</fullName>
    </submittedName>
</protein>
<dbReference type="AlphaFoldDB" id="B9SCQ4"/>
<name>B9SCQ4_RICCO</name>
<organism evidence="2 3">
    <name type="scientific">Ricinus communis</name>
    <name type="common">Castor bean</name>
    <dbReference type="NCBI Taxonomy" id="3988"/>
    <lineage>
        <taxon>Eukaryota</taxon>
        <taxon>Viridiplantae</taxon>
        <taxon>Streptophyta</taxon>
        <taxon>Embryophyta</taxon>
        <taxon>Tracheophyta</taxon>
        <taxon>Spermatophyta</taxon>
        <taxon>Magnoliopsida</taxon>
        <taxon>eudicotyledons</taxon>
        <taxon>Gunneridae</taxon>
        <taxon>Pentapetalae</taxon>
        <taxon>rosids</taxon>
        <taxon>fabids</taxon>
        <taxon>Malpighiales</taxon>
        <taxon>Euphorbiaceae</taxon>
        <taxon>Acalyphoideae</taxon>
        <taxon>Acalypheae</taxon>
        <taxon>Ricinus</taxon>
    </lineage>
</organism>